<keyword evidence="2" id="KW-1185">Reference proteome</keyword>
<protein>
    <submittedName>
        <fullName evidence="1">Uncharacterized protein</fullName>
    </submittedName>
</protein>
<evidence type="ECO:0000313" key="2">
    <source>
        <dbReference type="Proteomes" id="UP000521943"/>
    </source>
</evidence>
<name>A0A8H6MCC2_9AGAR</name>
<evidence type="ECO:0000313" key="1">
    <source>
        <dbReference type="EMBL" id="KAF6758912.1"/>
    </source>
</evidence>
<organism evidence="1 2">
    <name type="scientific">Ephemerocybe angulata</name>
    <dbReference type="NCBI Taxonomy" id="980116"/>
    <lineage>
        <taxon>Eukaryota</taxon>
        <taxon>Fungi</taxon>
        <taxon>Dikarya</taxon>
        <taxon>Basidiomycota</taxon>
        <taxon>Agaricomycotina</taxon>
        <taxon>Agaricomycetes</taxon>
        <taxon>Agaricomycetidae</taxon>
        <taxon>Agaricales</taxon>
        <taxon>Agaricineae</taxon>
        <taxon>Psathyrellaceae</taxon>
        <taxon>Ephemerocybe</taxon>
    </lineage>
</organism>
<dbReference type="OrthoDB" id="10485663at2759"/>
<reference evidence="1 2" key="1">
    <citation type="submission" date="2020-07" db="EMBL/GenBank/DDBJ databases">
        <title>Comparative genomics of pyrophilous fungi reveals a link between fire events and developmental genes.</title>
        <authorList>
            <consortium name="DOE Joint Genome Institute"/>
            <person name="Steindorff A.S."/>
            <person name="Carver A."/>
            <person name="Calhoun S."/>
            <person name="Stillman K."/>
            <person name="Liu H."/>
            <person name="Lipzen A."/>
            <person name="Pangilinan J."/>
            <person name="Labutti K."/>
            <person name="Bruns T.D."/>
            <person name="Grigoriev I.V."/>
        </authorList>
    </citation>
    <scope>NUCLEOTIDE SEQUENCE [LARGE SCALE GENOMIC DNA]</scope>
    <source>
        <strain evidence="1 2">CBS 144469</strain>
    </source>
</reference>
<dbReference type="Proteomes" id="UP000521943">
    <property type="component" value="Unassembled WGS sequence"/>
</dbReference>
<accession>A0A8H6MCC2</accession>
<comment type="caution">
    <text evidence="1">The sequence shown here is derived from an EMBL/GenBank/DDBJ whole genome shotgun (WGS) entry which is preliminary data.</text>
</comment>
<dbReference type="AlphaFoldDB" id="A0A8H6MCC2"/>
<proteinExistence type="predicted"/>
<gene>
    <name evidence="1" type="ORF">DFP72DRAFT_844703</name>
</gene>
<sequence length="260" mass="28978">MSTSSGIWIFNHATNSILPPIPPSKIRTAQRRRVLKAGGSKFGPTGGDGARMQWRSTNPATDHDVRSLWGWMGTVVHFQEGIGLTIFQDIAAYTPTMRLRALDFDSTYLAWGRETTGVDAWARVSPPRQELNKSGVKVTHFRIACASNATPSHSPKRSLRLVNVLKLDGVHWKDMTGFETMRERMRCKGWSSGGVASNGSDVSTCPRIQVNRKGHTYERQGAGRVLATCTYAFRNMTVSKIDLIELDERVARNNEEESKL</sequence>
<dbReference type="EMBL" id="JACGCI010000017">
    <property type="protein sequence ID" value="KAF6758912.1"/>
    <property type="molecule type" value="Genomic_DNA"/>
</dbReference>